<reference evidence="2 3" key="1">
    <citation type="journal article" date="2014" name="Am. J. Bot.">
        <title>Genome assembly and annotation for red clover (Trifolium pratense; Fabaceae).</title>
        <authorList>
            <person name="Istvanek J."/>
            <person name="Jaros M."/>
            <person name="Krenek A."/>
            <person name="Repkova J."/>
        </authorList>
    </citation>
    <scope>NUCLEOTIDE SEQUENCE [LARGE SCALE GENOMIC DNA]</scope>
    <source>
        <strain evidence="3">cv. Tatra</strain>
        <tissue evidence="2">Young leaves</tissue>
    </source>
</reference>
<dbReference type="Proteomes" id="UP000236291">
    <property type="component" value="Unassembled WGS sequence"/>
</dbReference>
<proteinExistence type="predicted"/>
<gene>
    <name evidence="2" type="ORF">L195_g063497</name>
</gene>
<evidence type="ECO:0000313" key="2">
    <source>
        <dbReference type="EMBL" id="PNX67396.1"/>
    </source>
</evidence>
<dbReference type="EMBL" id="ASHM01208922">
    <property type="protein sequence ID" value="PNX67396.1"/>
    <property type="molecule type" value="Genomic_DNA"/>
</dbReference>
<feature type="non-terminal residue" evidence="2">
    <location>
        <position position="1"/>
    </location>
</feature>
<comment type="caution">
    <text evidence="2">The sequence shown here is derived from an EMBL/GenBank/DDBJ whole genome shotgun (WGS) entry which is preliminary data.</text>
</comment>
<dbReference type="AlphaFoldDB" id="A0A2K3KMA6"/>
<organism evidence="2 3">
    <name type="scientific">Trifolium pratense</name>
    <name type="common">Red clover</name>
    <dbReference type="NCBI Taxonomy" id="57577"/>
    <lineage>
        <taxon>Eukaryota</taxon>
        <taxon>Viridiplantae</taxon>
        <taxon>Streptophyta</taxon>
        <taxon>Embryophyta</taxon>
        <taxon>Tracheophyta</taxon>
        <taxon>Spermatophyta</taxon>
        <taxon>Magnoliopsida</taxon>
        <taxon>eudicotyledons</taxon>
        <taxon>Gunneridae</taxon>
        <taxon>Pentapetalae</taxon>
        <taxon>rosids</taxon>
        <taxon>fabids</taxon>
        <taxon>Fabales</taxon>
        <taxon>Fabaceae</taxon>
        <taxon>Papilionoideae</taxon>
        <taxon>50 kb inversion clade</taxon>
        <taxon>NPAAA clade</taxon>
        <taxon>Hologalegina</taxon>
        <taxon>IRL clade</taxon>
        <taxon>Trifolieae</taxon>
        <taxon>Trifolium</taxon>
    </lineage>
</organism>
<reference evidence="2 3" key="2">
    <citation type="journal article" date="2017" name="Front. Plant Sci.">
        <title>Gene Classification and Mining of Molecular Markers Useful in Red Clover (Trifolium pratense) Breeding.</title>
        <authorList>
            <person name="Istvanek J."/>
            <person name="Dluhosova J."/>
            <person name="Dluhos P."/>
            <person name="Patkova L."/>
            <person name="Nedelnik J."/>
            <person name="Repkova J."/>
        </authorList>
    </citation>
    <scope>NUCLEOTIDE SEQUENCE [LARGE SCALE GENOMIC DNA]</scope>
    <source>
        <strain evidence="3">cv. Tatra</strain>
        <tissue evidence="2">Young leaves</tissue>
    </source>
</reference>
<sequence>HGTDQLAVEDVRGIGKAISVTLGGDDVNMFTVLSRGGNVKNGNSGQGKGAQKEKRC</sequence>
<name>A0A2K3KMA6_TRIPR</name>
<accession>A0A2K3KMA6</accession>
<evidence type="ECO:0000313" key="3">
    <source>
        <dbReference type="Proteomes" id="UP000236291"/>
    </source>
</evidence>
<feature type="region of interest" description="Disordered" evidence="1">
    <location>
        <begin position="35"/>
        <end position="56"/>
    </location>
</feature>
<protein>
    <submittedName>
        <fullName evidence="2">Uncharacterized protein</fullName>
    </submittedName>
</protein>
<evidence type="ECO:0000256" key="1">
    <source>
        <dbReference type="SAM" id="MobiDB-lite"/>
    </source>
</evidence>